<keyword evidence="8" id="KW-1185">Reference proteome</keyword>
<dbReference type="PRINTS" id="PR00755">
    <property type="entry name" value="AFLATOXINBRP"/>
</dbReference>
<name>A0ABR4BS75_9HELO</name>
<evidence type="ECO:0000256" key="1">
    <source>
        <dbReference type="ARBA" id="ARBA00023015"/>
    </source>
</evidence>
<dbReference type="PROSITE" id="PS00463">
    <property type="entry name" value="ZN2_CY6_FUNGAL_1"/>
    <property type="match status" value="1"/>
</dbReference>
<proteinExistence type="predicted"/>
<evidence type="ECO:0000256" key="2">
    <source>
        <dbReference type="ARBA" id="ARBA00023125"/>
    </source>
</evidence>
<dbReference type="InterPro" id="IPR036864">
    <property type="entry name" value="Zn2-C6_fun-type_DNA-bd_sf"/>
</dbReference>
<dbReference type="Pfam" id="PF00172">
    <property type="entry name" value="Zn_clus"/>
    <property type="match status" value="1"/>
</dbReference>
<dbReference type="InterPro" id="IPR050675">
    <property type="entry name" value="OAF3"/>
</dbReference>
<evidence type="ECO:0000256" key="4">
    <source>
        <dbReference type="ARBA" id="ARBA00023242"/>
    </source>
</evidence>
<evidence type="ECO:0000313" key="7">
    <source>
        <dbReference type="EMBL" id="KAL2060505.1"/>
    </source>
</evidence>
<keyword evidence="4" id="KW-0539">Nucleus</keyword>
<dbReference type="PANTHER" id="PTHR31069">
    <property type="entry name" value="OLEATE-ACTIVATED TRANSCRIPTION FACTOR 1-RELATED"/>
    <property type="match status" value="1"/>
</dbReference>
<feature type="domain" description="Zn(2)-C6 fungal-type" evidence="6">
    <location>
        <begin position="15"/>
        <end position="45"/>
    </location>
</feature>
<feature type="compositionally biased region" description="Polar residues" evidence="5">
    <location>
        <begin position="170"/>
        <end position="192"/>
    </location>
</feature>
<evidence type="ECO:0000256" key="5">
    <source>
        <dbReference type="SAM" id="MobiDB-lite"/>
    </source>
</evidence>
<evidence type="ECO:0000259" key="6">
    <source>
        <dbReference type="PROSITE" id="PS50048"/>
    </source>
</evidence>
<sequence length="445" mass="48336">MSPDAETRHKRFRNSCDACTEAKLKCNQAKPSCRRCSHRGETCVYSQTRRVGRPPKLADQRQTIAAQVQVHGHDRTSSSALARFPHEESIVSNPIVTPPLSAANEQRRPSSSASLDMYLHGIFDHDFSSGAPLLDGYHLSLDEGGNFGLPGDFHMSNLDSAAVLEGTPSAHLSSITPQSENLVSTQMDGESSFQRRHEESLGASPSLRTGGFVHSFGQFDSILSSAAISDLNASISSLVSSQPSGDVPFMRAQSTAEHCACLGLLTRLLFIINHPALYGEENAAIDLVLFLEQSTRKGREDVISCPKCQGRSSSYTLILGMVVEWIVEQFASALESESPHCRTGPNARKGEARSHDSSHAEMSGPRGDHETISIGSFIVGNDIRIACKVELLKARLAKLADMLKAILEPREVDRSSCLGNAAGYIIRGLYDKVERAIGMAELQKF</sequence>
<dbReference type="SMART" id="SM00066">
    <property type="entry name" value="GAL4"/>
    <property type="match status" value="1"/>
</dbReference>
<dbReference type="SUPFAM" id="SSF57701">
    <property type="entry name" value="Zn2/Cys6 DNA-binding domain"/>
    <property type="match status" value="1"/>
</dbReference>
<gene>
    <name evidence="7" type="ORF">VTL71DRAFT_9536</name>
</gene>
<keyword evidence="3" id="KW-0804">Transcription</keyword>
<comment type="caution">
    <text evidence="7">The sequence shown here is derived from an EMBL/GenBank/DDBJ whole genome shotgun (WGS) entry which is preliminary data.</text>
</comment>
<dbReference type="EMBL" id="JAZHXI010000022">
    <property type="protein sequence ID" value="KAL2060505.1"/>
    <property type="molecule type" value="Genomic_DNA"/>
</dbReference>
<keyword evidence="2" id="KW-0238">DNA-binding</keyword>
<evidence type="ECO:0000313" key="8">
    <source>
        <dbReference type="Proteomes" id="UP001595075"/>
    </source>
</evidence>
<organism evidence="7 8">
    <name type="scientific">Oculimacula yallundae</name>
    <dbReference type="NCBI Taxonomy" id="86028"/>
    <lineage>
        <taxon>Eukaryota</taxon>
        <taxon>Fungi</taxon>
        <taxon>Dikarya</taxon>
        <taxon>Ascomycota</taxon>
        <taxon>Pezizomycotina</taxon>
        <taxon>Leotiomycetes</taxon>
        <taxon>Helotiales</taxon>
        <taxon>Ploettnerulaceae</taxon>
        <taxon>Oculimacula</taxon>
    </lineage>
</organism>
<reference evidence="7 8" key="1">
    <citation type="journal article" date="2024" name="Commun. Biol.">
        <title>Comparative genomic analysis of thermophilic fungi reveals convergent evolutionary adaptations and gene losses.</title>
        <authorList>
            <person name="Steindorff A.S."/>
            <person name="Aguilar-Pontes M.V."/>
            <person name="Robinson A.J."/>
            <person name="Andreopoulos B."/>
            <person name="LaButti K."/>
            <person name="Kuo A."/>
            <person name="Mondo S."/>
            <person name="Riley R."/>
            <person name="Otillar R."/>
            <person name="Haridas S."/>
            <person name="Lipzen A."/>
            <person name="Grimwood J."/>
            <person name="Schmutz J."/>
            <person name="Clum A."/>
            <person name="Reid I.D."/>
            <person name="Moisan M.C."/>
            <person name="Butler G."/>
            <person name="Nguyen T.T.M."/>
            <person name="Dewar K."/>
            <person name="Conant G."/>
            <person name="Drula E."/>
            <person name="Henrissat B."/>
            <person name="Hansel C."/>
            <person name="Singer S."/>
            <person name="Hutchinson M.I."/>
            <person name="de Vries R.P."/>
            <person name="Natvig D.O."/>
            <person name="Powell A.J."/>
            <person name="Tsang A."/>
            <person name="Grigoriev I.V."/>
        </authorList>
    </citation>
    <scope>NUCLEOTIDE SEQUENCE [LARGE SCALE GENOMIC DNA]</scope>
    <source>
        <strain evidence="7 8">CBS 494.80</strain>
    </source>
</reference>
<dbReference type="CDD" id="cd00067">
    <property type="entry name" value="GAL4"/>
    <property type="match status" value="1"/>
</dbReference>
<keyword evidence="1" id="KW-0805">Transcription regulation</keyword>
<feature type="region of interest" description="Disordered" evidence="5">
    <location>
        <begin position="337"/>
        <end position="368"/>
    </location>
</feature>
<accession>A0ABR4BS75</accession>
<dbReference type="InterPro" id="IPR001138">
    <property type="entry name" value="Zn2Cys6_DnaBD"/>
</dbReference>
<protein>
    <recommendedName>
        <fullName evidence="6">Zn(2)-C6 fungal-type domain-containing protein</fullName>
    </recommendedName>
</protein>
<dbReference type="Gene3D" id="4.10.240.10">
    <property type="entry name" value="Zn(2)-C6 fungal-type DNA-binding domain"/>
    <property type="match status" value="1"/>
</dbReference>
<feature type="region of interest" description="Disordered" evidence="5">
    <location>
        <begin position="169"/>
        <end position="205"/>
    </location>
</feature>
<dbReference type="PROSITE" id="PS50048">
    <property type="entry name" value="ZN2_CY6_FUNGAL_2"/>
    <property type="match status" value="1"/>
</dbReference>
<feature type="compositionally biased region" description="Basic and acidic residues" evidence="5">
    <location>
        <begin position="348"/>
        <end position="359"/>
    </location>
</feature>
<dbReference type="Proteomes" id="UP001595075">
    <property type="component" value="Unassembled WGS sequence"/>
</dbReference>
<dbReference type="PANTHER" id="PTHR31069:SF31">
    <property type="entry name" value="MONODICTYPHENONE CLUSTER TRANSCRIPTION FACTOR-RELATED"/>
    <property type="match status" value="1"/>
</dbReference>
<evidence type="ECO:0000256" key="3">
    <source>
        <dbReference type="ARBA" id="ARBA00023163"/>
    </source>
</evidence>